<keyword evidence="1" id="KW-0472">Membrane</keyword>
<evidence type="ECO:0000256" key="1">
    <source>
        <dbReference type="SAM" id="Phobius"/>
    </source>
</evidence>
<evidence type="ECO:0000313" key="3">
    <source>
        <dbReference type="Proteomes" id="UP001482620"/>
    </source>
</evidence>
<comment type="caution">
    <text evidence="2">The sequence shown here is derived from an EMBL/GenBank/DDBJ whole genome shotgun (WGS) entry which is preliminary data.</text>
</comment>
<proteinExistence type="predicted"/>
<reference evidence="2 3" key="1">
    <citation type="submission" date="2021-06" db="EMBL/GenBank/DDBJ databases">
        <authorList>
            <person name="Palmer J.M."/>
        </authorList>
    </citation>
    <scope>NUCLEOTIDE SEQUENCE [LARGE SCALE GENOMIC DNA]</scope>
    <source>
        <strain evidence="3">if_2019</strain>
        <tissue evidence="2">Muscle</tissue>
    </source>
</reference>
<sequence>MCNRFCHALPRLSRRLFLFFVLKTFLPCSFYFLTFHRLIFFLLHPPPNIASSNLFFSAPVPDALPFFSTFQQQLQQQRISSELMSCRPHNEDVQCLTLLE</sequence>
<keyword evidence="3" id="KW-1185">Reference proteome</keyword>
<accession>A0ABV0V7L9</accession>
<dbReference type="EMBL" id="JAHRIQ010095008">
    <property type="protein sequence ID" value="MEQ2252426.1"/>
    <property type="molecule type" value="Genomic_DNA"/>
</dbReference>
<keyword evidence="1" id="KW-1133">Transmembrane helix</keyword>
<feature type="transmembrane region" description="Helical" evidence="1">
    <location>
        <begin position="16"/>
        <end position="43"/>
    </location>
</feature>
<organism evidence="2 3">
    <name type="scientific">Ilyodon furcidens</name>
    <name type="common">goldbreast splitfin</name>
    <dbReference type="NCBI Taxonomy" id="33524"/>
    <lineage>
        <taxon>Eukaryota</taxon>
        <taxon>Metazoa</taxon>
        <taxon>Chordata</taxon>
        <taxon>Craniata</taxon>
        <taxon>Vertebrata</taxon>
        <taxon>Euteleostomi</taxon>
        <taxon>Actinopterygii</taxon>
        <taxon>Neopterygii</taxon>
        <taxon>Teleostei</taxon>
        <taxon>Neoteleostei</taxon>
        <taxon>Acanthomorphata</taxon>
        <taxon>Ovalentaria</taxon>
        <taxon>Atherinomorphae</taxon>
        <taxon>Cyprinodontiformes</taxon>
        <taxon>Goodeidae</taxon>
        <taxon>Ilyodon</taxon>
    </lineage>
</organism>
<evidence type="ECO:0008006" key="4">
    <source>
        <dbReference type="Google" id="ProtNLM"/>
    </source>
</evidence>
<keyword evidence="1" id="KW-0812">Transmembrane</keyword>
<protein>
    <recommendedName>
        <fullName evidence="4">Secreted protein</fullName>
    </recommendedName>
</protein>
<dbReference type="Proteomes" id="UP001482620">
    <property type="component" value="Unassembled WGS sequence"/>
</dbReference>
<evidence type="ECO:0000313" key="2">
    <source>
        <dbReference type="EMBL" id="MEQ2252426.1"/>
    </source>
</evidence>
<name>A0ABV0V7L9_9TELE</name>
<gene>
    <name evidence="2" type="ORF">ILYODFUR_021642</name>
</gene>